<protein>
    <recommendedName>
        <fullName evidence="4">Lipoprotein</fullName>
    </recommendedName>
</protein>
<sequence>MNVTYKLLLGLIFVTALAGCARTAPILTPQTTITTHNSTDQVKSAIFEAGLKRGWIMTPAGAGVINGRMASRGYSVNIRVNYSASAYTINYVSSTNLRARRGSIHRNYNRWVNNLDNDIQLQLAAKAFK</sequence>
<feature type="chain" id="PRO_5047361937" description="Lipoprotein" evidence="1">
    <location>
        <begin position="19"/>
        <end position="129"/>
    </location>
</feature>
<evidence type="ECO:0000313" key="3">
    <source>
        <dbReference type="Proteomes" id="UP000627464"/>
    </source>
</evidence>
<keyword evidence="1" id="KW-0732">Signal</keyword>
<comment type="caution">
    <text evidence="2">The sequence shown here is derived from an EMBL/GenBank/DDBJ whole genome shotgun (WGS) entry which is preliminary data.</text>
</comment>
<dbReference type="PROSITE" id="PS51257">
    <property type="entry name" value="PROKAR_LIPOPROTEIN"/>
    <property type="match status" value="1"/>
</dbReference>
<name>A0ABQ1H5C7_9GAMM</name>
<evidence type="ECO:0000256" key="1">
    <source>
        <dbReference type="SAM" id="SignalP"/>
    </source>
</evidence>
<organism evidence="2 3">
    <name type="scientific">Hafnia psychrotolerans</name>
    <dbReference type="NCBI Taxonomy" id="1477018"/>
    <lineage>
        <taxon>Bacteria</taxon>
        <taxon>Pseudomonadati</taxon>
        <taxon>Pseudomonadota</taxon>
        <taxon>Gammaproteobacteria</taxon>
        <taxon>Enterobacterales</taxon>
        <taxon>Hafniaceae</taxon>
        <taxon>Hafnia</taxon>
    </lineage>
</organism>
<gene>
    <name evidence="2" type="ORF">GCM10011328_38440</name>
</gene>
<reference evidence="3" key="1">
    <citation type="journal article" date="2019" name="Int. J. Syst. Evol. Microbiol.">
        <title>The Global Catalogue of Microorganisms (GCM) 10K type strain sequencing project: providing services to taxonomists for standard genome sequencing and annotation.</title>
        <authorList>
            <consortium name="The Broad Institute Genomics Platform"/>
            <consortium name="The Broad Institute Genome Sequencing Center for Infectious Disease"/>
            <person name="Wu L."/>
            <person name="Ma J."/>
        </authorList>
    </citation>
    <scope>NUCLEOTIDE SEQUENCE [LARGE SCALE GENOMIC DNA]</scope>
    <source>
        <strain evidence="3">CGMCC 1.12806</strain>
    </source>
</reference>
<dbReference type="Proteomes" id="UP000627464">
    <property type="component" value="Unassembled WGS sequence"/>
</dbReference>
<evidence type="ECO:0000313" key="2">
    <source>
        <dbReference type="EMBL" id="GGA59355.1"/>
    </source>
</evidence>
<dbReference type="EMBL" id="BMFZ01000013">
    <property type="protein sequence ID" value="GGA59355.1"/>
    <property type="molecule type" value="Genomic_DNA"/>
</dbReference>
<accession>A0ABQ1H5C7</accession>
<evidence type="ECO:0008006" key="4">
    <source>
        <dbReference type="Google" id="ProtNLM"/>
    </source>
</evidence>
<keyword evidence="3" id="KW-1185">Reference proteome</keyword>
<dbReference type="RefSeq" id="WP_188475146.1">
    <property type="nucleotide sequence ID" value="NZ_BMFZ01000013.1"/>
</dbReference>
<proteinExistence type="predicted"/>
<feature type="signal peptide" evidence="1">
    <location>
        <begin position="1"/>
        <end position="18"/>
    </location>
</feature>